<dbReference type="PANTHER" id="PTHR14218:SF15">
    <property type="entry name" value="TRIPEPTIDYL-PEPTIDASE 1"/>
    <property type="match status" value="1"/>
</dbReference>
<evidence type="ECO:0000256" key="2">
    <source>
        <dbReference type="ARBA" id="ARBA00022670"/>
    </source>
</evidence>
<evidence type="ECO:0000256" key="6">
    <source>
        <dbReference type="ARBA" id="ARBA00022837"/>
    </source>
</evidence>
<name>A0ABU6MHD6_9BACI</name>
<dbReference type="PANTHER" id="PTHR14218">
    <property type="entry name" value="PROTEASE S8 TRIPEPTIDYL PEPTIDASE I CLN2"/>
    <property type="match status" value="1"/>
</dbReference>
<dbReference type="InterPro" id="IPR030400">
    <property type="entry name" value="Sedolisin_dom"/>
</dbReference>
<reference evidence="11 12" key="1">
    <citation type="submission" date="2023-03" db="EMBL/GenBank/DDBJ databases">
        <title>Bacillus Genome Sequencing.</title>
        <authorList>
            <person name="Dunlap C."/>
        </authorList>
    </citation>
    <scope>NUCLEOTIDE SEQUENCE [LARGE SCALE GENOMIC DNA]</scope>
    <source>
        <strain evidence="11 12">B-23453</strain>
    </source>
</reference>
<feature type="chain" id="PRO_5046316167" evidence="9">
    <location>
        <begin position="22"/>
        <end position="626"/>
    </location>
</feature>
<gene>
    <name evidence="11" type="ORF">P4T90_12710</name>
</gene>
<keyword evidence="3" id="KW-0479">Metal-binding</keyword>
<feature type="domain" description="Peptidase S53" evidence="10">
    <location>
        <begin position="206"/>
        <end position="626"/>
    </location>
</feature>
<evidence type="ECO:0000256" key="3">
    <source>
        <dbReference type="ARBA" id="ARBA00022723"/>
    </source>
</evidence>
<dbReference type="RefSeq" id="WP_232317626.1">
    <property type="nucleotide sequence ID" value="NZ_JARMAB010000018.1"/>
</dbReference>
<comment type="caution">
    <text evidence="11">The sequence shown here is derived from an EMBL/GenBank/DDBJ whole genome shotgun (WGS) entry which is preliminary data.</text>
</comment>
<evidence type="ECO:0000256" key="5">
    <source>
        <dbReference type="ARBA" id="ARBA00022825"/>
    </source>
</evidence>
<evidence type="ECO:0000259" key="10">
    <source>
        <dbReference type="PROSITE" id="PS51695"/>
    </source>
</evidence>
<evidence type="ECO:0000256" key="7">
    <source>
        <dbReference type="ARBA" id="ARBA00023145"/>
    </source>
</evidence>
<dbReference type="Pfam" id="PF09286">
    <property type="entry name" value="Pro-kuma_activ"/>
    <property type="match status" value="1"/>
</dbReference>
<dbReference type="Proteomes" id="UP001341444">
    <property type="component" value="Unassembled WGS sequence"/>
</dbReference>
<evidence type="ECO:0000313" key="11">
    <source>
        <dbReference type="EMBL" id="MED1203915.1"/>
    </source>
</evidence>
<dbReference type="EMBL" id="JARMAB010000018">
    <property type="protein sequence ID" value="MED1203915.1"/>
    <property type="molecule type" value="Genomic_DNA"/>
</dbReference>
<proteinExistence type="predicted"/>
<evidence type="ECO:0000256" key="1">
    <source>
        <dbReference type="ARBA" id="ARBA00001913"/>
    </source>
</evidence>
<feature type="region of interest" description="Disordered" evidence="8">
    <location>
        <begin position="189"/>
        <end position="208"/>
    </location>
</feature>
<dbReference type="CDD" id="cd11377">
    <property type="entry name" value="Pro-peptidase_S53"/>
    <property type="match status" value="1"/>
</dbReference>
<dbReference type="SUPFAM" id="SSF52743">
    <property type="entry name" value="Subtilisin-like"/>
    <property type="match status" value="1"/>
</dbReference>
<dbReference type="InterPro" id="IPR050819">
    <property type="entry name" value="Tripeptidyl-peptidase_I"/>
</dbReference>
<sequence>MTAALAATALVFSLGTSTSFAAATTNQSVSQGVGSAVLNNAQYFGDADPNSQVTVDFVFKVQHQDQLAQYITDTTTPGSKNFRNYLTPSQFQQKYGASNGAINQLQKYLNGYGITDIKVYPDNLIVTVTGTVAQLNKALYVEIQRAEYKGKTFHASKSDPKLPMDVAQNLLCVLGLTNYSNLTSQAVKESGDLTSSPQANSATPTGNTPLDLAKHYNVNPLYEAGATGAGQTIGIVTLADFNPSDAYSFWDQLGIKYKPNRVNRILVDGGSQLGAAYGSDETDLDVQQSGGLAPQANVNVYVAPNTDTGFVDAYAKAINDNQAQSISASWGESETIIQAAVNSNYETPAYPYVFNELYMQAAAQGQATFAASGDSGAYAAERDLGTFDLSTLNPSDSPYITAAGGTTLPGYTRTLNGVTSLSGDNERAWGYDYYFPILAQLGYVFPDGHYFEGGGGGFSKFFATPDYQLSVKGVNTFSAVNLFTSSSDFTSVTKNDNPNVVTGGTGTGRNMPDLSMDADPHTGYGVYMNLPDATGWATYGGTSFVAPQLAGLSALINSSVGQRVGFWNPQIYRFAQQSDSPFTPLNDTGTTNDNGYYTGTAGTIYNQATGLGIPDVAALAKKFAGK</sequence>
<dbReference type="InterPro" id="IPR015366">
    <property type="entry name" value="S53_propep"/>
</dbReference>
<evidence type="ECO:0000256" key="8">
    <source>
        <dbReference type="SAM" id="MobiDB-lite"/>
    </source>
</evidence>
<keyword evidence="9" id="KW-0732">Signal</keyword>
<dbReference type="SUPFAM" id="SSF54897">
    <property type="entry name" value="Protease propeptides/inhibitors"/>
    <property type="match status" value="1"/>
</dbReference>
<evidence type="ECO:0000256" key="4">
    <source>
        <dbReference type="ARBA" id="ARBA00022801"/>
    </source>
</evidence>
<keyword evidence="6" id="KW-0106">Calcium</keyword>
<dbReference type="InterPro" id="IPR036852">
    <property type="entry name" value="Peptidase_S8/S53_dom_sf"/>
</dbReference>
<dbReference type="PROSITE" id="PS51695">
    <property type="entry name" value="SEDOLISIN"/>
    <property type="match status" value="1"/>
</dbReference>
<keyword evidence="12" id="KW-1185">Reference proteome</keyword>
<keyword evidence="5" id="KW-0720">Serine protease</keyword>
<comment type="cofactor">
    <cofactor evidence="1">
        <name>Ca(2+)</name>
        <dbReference type="ChEBI" id="CHEBI:29108"/>
    </cofactor>
</comment>
<dbReference type="Gene3D" id="3.40.50.200">
    <property type="entry name" value="Peptidase S8/S53 domain"/>
    <property type="match status" value="1"/>
</dbReference>
<organism evidence="11 12">
    <name type="scientific">Heyndrickxia acidicola</name>
    <dbReference type="NCBI Taxonomy" id="209389"/>
    <lineage>
        <taxon>Bacteria</taxon>
        <taxon>Bacillati</taxon>
        <taxon>Bacillota</taxon>
        <taxon>Bacilli</taxon>
        <taxon>Bacillales</taxon>
        <taxon>Bacillaceae</taxon>
        <taxon>Heyndrickxia</taxon>
    </lineage>
</organism>
<dbReference type="GO" id="GO:0008233">
    <property type="term" value="F:peptidase activity"/>
    <property type="evidence" value="ECO:0007669"/>
    <property type="project" value="UniProtKB-KW"/>
</dbReference>
<accession>A0ABU6MHD6</accession>
<keyword evidence="2 11" id="KW-0645">Protease</keyword>
<feature type="signal peptide" evidence="9">
    <location>
        <begin position="1"/>
        <end position="21"/>
    </location>
</feature>
<dbReference type="CDD" id="cd04056">
    <property type="entry name" value="Peptidases_S53"/>
    <property type="match status" value="1"/>
</dbReference>
<dbReference type="SMART" id="SM00944">
    <property type="entry name" value="Pro-kuma_activ"/>
    <property type="match status" value="1"/>
</dbReference>
<dbReference type="GO" id="GO:0006508">
    <property type="term" value="P:proteolysis"/>
    <property type="evidence" value="ECO:0007669"/>
    <property type="project" value="UniProtKB-KW"/>
</dbReference>
<evidence type="ECO:0000313" key="12">
    <source>
        <dbReference type="Proteomes" id="UP001341444"/>
    </source>
</evidence>
<keyword evidence="7" id="KW-0865">Zymogen</keyword>
<evidence type="ECO:0000256" key="9">
    <source>
        <dbReference type="SAM" id="SignalP"/>
    </source>
</evidence>
<keyword evidence="4" id="KW-0378">Hydrolase</keyword>
<protein>
    <submittedName>
        <fullName evidence="11">Protease pro-enzyme activation domain-containing protein</fullName>
    </submittedName>
</protein>